<feature type="compositionally biased region" description="Basic and acidic residues" evidence="2">
    <location>
        <begin position="1224"/>
        <end position="1234"/>
    </location>
</feature>
<dbReference type="Gene3D" id="2.60.40.150">
    <property type="entry name" value="C2 domain"/>
    <property type="match status" value="1"/>
</dbReference>
<feature type="region of interest" description="Disordered" evidence="2">
    <location>
        <begin position="1143"/>
        <end position="1234"/>
    </location>
</feature>
<evidence type="ECO:0000259" key="4">
    <source>
        <dbReference type="PROSITE" id="PS50018"/>
    </source>
</evidence>
<feature type="compositionally biased region" description="Basic residues" evidence="2">
    <location>
        <begin position="204"/>
        <end position="214"/>
    </location>
</feature>
<dbReference type="GO" id="GO:0007165">
    <property type="term" value="P:signal transduction"/>
    <property type="evidence" value="ECO:0007669"/>
    <property type="project" value="UniProtKB-ARBA"/>
</dbReference>
<dbReference type="InterPro" id="IPR008936">
    <property type="entry name" value="Rho_GTPase_activation_prot"/>
</dbReference>
<dbReference type="GO" id="GO:0005096">
    <property type="term" value="F:GTPase activator activity"/>
    <property type="evidence" value="ECO:0007669"/>
    <property type="project" value="UniProtKB-KW"/>
</dbReference>
<reference evidence="5" key="1">
    <citation type="submission" date="2022-10" db="EMBL/GenBank/DDBJ databases">
        <title>Tapping the CABI collections for fungal endophytes: first genome assemblies for Collariella, Neodidymelliopsis, Ascochyta clinopodiicola, Didymella pomorum, Didymosphaeria variabile, Neocosmospora piperis and Neocucurbitaria cava.</title>
        <authorList>
            <person name="Hill R."/>
        </authorList>
    </citation>
    <scope>NUCLEOTIDE SEQUENCE</scope>
    <source>
        <strain evidence="5">IMI 366586</strain>
    </source>
</reference>
<feature type="compositionally biased region" description="Basic residues" evidence="2">
    <location>
        <begin position="1166"/>
        <end position="1179"/>
    </location>
</feature>
<accession>A0A9W8WII4</accession>
<dbReference type="InterPro" id="IPR035892">
    <property type="entry name" value="C2_domain_sf"/>
</dbReference>
<dbReference type="InterPro" id="IPR039360">
    <property type="entry name" value="Ras_GTPase"/>
</dbReference>
<dbReference type="CDD" id="cd00030">
    <property type="entry name" value="C2"/>
    <property type="match status" value="1"/>
</dbReference>
<evidence type="ECO:0000256" key="1">
    <source>
        <dbReference type="ARBA" id="ARBA00022468"/>
    </source>
</evidence>
<name>A0A9W8WII4_9HYPO</name>
<evidence type="ECO:0000259" key="3">
    <source>
        <dbReference type="PROSITE" id="PS50004"/>
    </source>
</evidence>
<dbReference type="InterPro" id="IPR023152">
    <property type="entry name" value="RasGAP_CS"/>
</dbReference>
<evidence type="ECO:0000313" key="6">
    <source>
        <dbReference type="Proteomes" id="UP001140502"/>
    </source>
</evidence>
<feature type="compositionally biased region" description="Polar residues" evidence="2">
    <location>
        <begin position="74"/>
        <end position="96"/>
    </location>
</feature>
<evidence type="ECO:0000313" key="5">
    <source>
        <dbReference type="EMBL" id="KAJ4326515.1"/>
    </source>
</evidence>
<dbReference type="InterPro" id="IPR000008">
    <property type="entry name" value="C2_dom"/>
</dbReference>
<dbReference type="Gene3D" id="1.10.506.10">
    <property type="entry name" value="GTPase Activation - p120gap, domain 1"/>
    <property type="match status" value="1"/>
</dbReference>
<dbReference type="SUPFAM" id="SSF48350">
    <property type="entry name" value="GTPase activation domain, GAP"/>
    <property type="match status" value="1"/>
</dbReference>
<dbReference type="PROSITE" id="PS50018">
    <property type="entry name" value="RAS_GTPASE_ACTIV_2"/>
    <property type="match status" value="1"/>
</dbReference>
<dbReference type="SMART" id="SM00323">
    <property type="entry name" value="RasGAP"/>
    <property type="match status" value="1"/>
</dbReference>
<organism evidence="5 6">
    <name type="scientific">Fusarium piperis</name>
    <dbReference type="NCBI Taxonomy" id="1435070"/>
    <lineage>
        <taxon>Eukaryota</taxon>
        <taxon>Fungi</taxon>
        <taxon>Dikarya</taxon>
        <taxon>Ascomycota</taxon>
        <taxon>Pezizomycotina</taxon>
        <taxon>Sordariomycetes</taxon>
        <taxon>Hypocreomycetidae</taxon>
        <taxon>Hypocreales</taxon>
        <taxon>Nectriaceae</taxon>
        <taxon>Fusarium</taxon>
        <taxon>Fusarium solani species complex</taxon>
    </lineage>
</organism>
<dbReference type="PANTHER" id="PTHR10194:SF60">
    <property type="entry name" value="RAS GTPASE-ACTIVATING PROTEIN RASKOL"/>
    <property type="match status" value="1"/>
</dbReference>
<dbReference type="PROSITE" id="PS00509">
    <property type="entry name" value="RAS_GTPASE_ACTIV_1"/>
    <property type="match status" value="1"/>
</dbReference>
<evidence type="ECO:0000256" key="2">
    <source>
        <dbReference type="SAM" id="MobiDB-lite"/>
    </source>
</evidence>
<dbReference type="AlphaFoldDB" id="A0A9W8WII4"/>
<protein>
    <submittedName>
        <fullName evidence="5">GTPase activating factor</fullName>
    </submittedName>
</protein>
<dbReference type="Proteomes" id="UP001140502">
    <property type="component" value="Unassembled WGS sequence"/>
</dbReference>
<dbReference type="SUPFAM" id="SSF49562">
    <property type="entry name" value="C2 domain (Calcium/lipid-binding domain, CaLB)"/>
    <property type="match status" value="1"/>
</dbReference>
<gene>
    <name evidence="5" type="primary">BUD2</name>
    <name evidence="5" type="ORF">N0V84_003038</name>
</gene>
<feature type="domain" description="C2" evidence="3">
    <location>
        <begin position="532"/>
        <end position="685"/>
    </location>
</feature>
<feature type="compositionally biased region" description="Polar residues" evidence="2">
    <location>
        <begin position="41"/>
        <end position="58"/>
    </location>
</feature>
<feature type="domain" description="Ras-GAP" evidence="4">
    <location>
        <begin position="740"/>
        <end position="974"/>
    </location>
</feature>
<proteinExistence type="predicted"/>
<keyword evidence="6" id="KW-1185">Reference proteome</keyword>
<feature type="region of interest" description="Disordered" evidence="2">
    <location>
        <begin position="1"/>
        <end position="234"/>
    </location>
</feature>
<dbReference type="Pfam" id="PF00616">
    <property type="entry name" value="RasGAP"/>
    <property type="match status" value="1"/>
</dbReference>
<dbReference type="InterPro" id="IPR001936">
    <property type="entry name" value="RasGAP_dom"/>
</dbReference>
<dbReference type="PROSITE" id="PS50004">
    <property type="entry name" value="C2"/>
    <property type="match status" value="1"/>
</dbReference>
<keyword evidence="1" id="KW-0343">GTPase activation</keyword>
<dbReference type="CDD" id="cd05137">
    <property type="entry name" value="RasGAP_CLA2_BUD2"/>
    <property type="match status" value="1"/>
</dbReference>
<dbReference type="EMBL" id="JAPEUR010000041">
    <property type="protein sequence ID" value="KAJ4326515.1"/>
    <property type="molecule type" value="Genomic_DNA"/>
</dbReference>
<dbReference type="OrthoDB" id="775356at2759"/>
<feature type="compositionally biased region" description="Low complexity" evidence="2">
    <location>
        <begin position="114"/>
        <end position="123"/>
    </location>
</feature>
<sequence length="1234" mass="137827">MDGQAHLRPGASNDSLTWNKTSSKTSSSELNPPRDPKMERSSASNLRSAFRSTLTNAAGTIRAVTPEPVEPPTLSVSGDSQQSSRGATSQQSSPRTIPSGPSRRQGMVFNDVFSESYESSESSPPRHLRHTSGSLRPRTRTMDASMLAQRSVPPTSERHRVGSVSSSGSLHPTDEPKLQSGSLDSLHHSAISGRESLTAAKDKKSSRRLMKRQSSRPTSPLISPPPTVDSLPLPIATDDANKVLLLMRTLCGRMRGEIEYQGETGGPWHSGVAYIEEEKGCLMFDSGQNGPFHIPLVSDLRGCRVLPVDYPELTKECLELVCLQPPVEILICPLVTEEFDLWLAALLCWQQLRPTGVKLTNGKPASQVSPMRPELRRHGWSQEKHRPTNIIKVGKVMLWDKGLAVSPRAIVKRPSTRDLRSPTTSWRRVSCTLQDNGEFKLLTENDVTVLSIIDLSQLSRCAVQQLDRTVLDEEYCVAIFPIYASTSTHLSIFRPVIIALDSRVHFEVWLCLLRAYAVPDIYKLDDPNASQILELDDLESEYEGEVFRLEKTISVRVTEAKIKARPSGFESPIPERPGRPEPDPLVGNYLAEVILDGEVRARTTTKTGTKNPFWREECEFTDLPPTTPLLSVVLKRVEGNLDSSSNLLQASVGLPRTRNLQEFVAGAVDIPLEQLERGKDTEQWLHIYDEKHQSVGQMLIRVTHDEHVVLLSKEYQPLSEILHRFPAGLTNQVSAALPGQLRRLSELFLNIFQVSGSASEWLMALVEDEIDGIGNQASMKKYRFSSRLKSNDSIDSGTDRELIVRDMSKSLAGEANLLFRGNSLLTQSLEFHMRRLGKEYLEDILQEKLFEINEINPNCEVDPSKTPHEGDLDQHWTVLIHYTTEVWKCIANSANRLPPELRHVLKYIRAVAEDRYGDFLRTVTYTSVSGFLFLRFICPAILSPKLFNLLRDHPRPHAQRTFTLIAKALQKLANLSTFGKREEWMEPMNRFLNVQRQAVRDFIDQVCSIPADRNAVIVPAGYSTPVTILKRLSPTSKEGFPSLPYLIDDTRNLAGLVKLWVDANPIEDKKDEVDNELLAFNDVCFALQERADACLAKVETERAHESASYAATDDMTESLEQASLIESLSISYGGSSTAWNDVYEPAPGSSGSEVAEDNNSNATATRSRRRSKEHRRHHREGWEHRKPGGLRLASSSASSTLKAKNGRMGRTILSGIMRIGGRGDSPESKEPRFK</sequence>
<dbReference type="PANTHER" id="PTHR10194">
    <property type="entry name" value="RAS GTPASE-ACTIVATING PROTEINS"/>
    <property type="match status" value="1"/>
</dbReference>
<comment type="caution">
    <text evidence="5">The sequence shown here is derived from an EMBL/GenBank/DDBJ whole genome shotgun (WGS) entry which is preliminary data.</text>
</comment>